<protein>
    <recommendedName>
        <fullName evidence="2">protein-tyrosine-phosphatase</fullName>
        <ecNumber evidence="2">3.1.3.48</ecNumber>
    </recommendedName>
</protein>
<feature type="domain" description="Tyrosine specific protein phosphatases" evidence="6">
    <location>
        <begin position="66"/>
        <end position="126"/>
    </location>
</feature>
<dbReference type="AlphaFoldDB" id="A0A835Z9L0"/>
<proteinExistence type="inferred from homology"/>
<dbReference type="InterPro" id="IPR016130">
    <property type="entry name" value="Tyr_Pase_AS"/>
</dbReference>
<dbReference type="EC" id="3.1.3.48" evidence="2"/>
<comment type="similarity">
    <text evidence="1">Belongs to the protein-tyrosine phosphatase family. Non-receptor class dual specificity subfamily.</text>
</comment>
<dbReference type="SUPFAM" id="SSF52799">
    <property type="entry name" value="(Phosphotyrosine protein) phosphatases II"/>
    <property type="match status" value="1"/>
</dbReference>
<evidence type="ECO:0000256" key="3">
    <source>
        <dbReference type="ARBA" id="ARBA00022801"/>
    </source>
</evidence>
<feature type="domain" description="Tyrosine-protein phosphatase" evidence="5">
    <location>
        <begin position="5"/>
        <end position="145"/>
    </location>
</feature>
<organism evidence="7 8">
    <name type="scientific">Tribonema minus</name>
    <dbReference type="NCBI Taxonomy" id="303371"/>
    <lineage>
        <taxon>Eukaryota</taxon>
        <taxon>Sar</taxon>
        <taxon>Stramenopiles</taxon>
        <taxon>Ochrophyta</taxon>
        <taxon>PX clade</taxon>
        <taxon>Xanthophyceae</taxon>
        <taxon>Tribonematales</taxon>
        <taxon>Tribonemataceae</taxon>
        <taxon>Tribonema</taxon>
    </lineage>
</organism>
<gene>
    <name evidence="7" type="ORF">JKP88DRAFT_160684</name>
</gene>
<dbReference type="GO" id="GO:0005737">
    <property type="term" value="C:cytoplasm"/>
    <property type="evidence" value="ECO:0007669"/>
    <property type="project" value="TreeGrafter"/>
</dbReference>
<dbReference type="InterPro" id="IPR000387">
    <property type="entry name" value="Tyr_Pase_dom"/>
</dbReference>
<sequence length="172" mass="19060">MYVVAFVLTTAPARILKNSCWRTDDIPVPCSQHIINCTADIADNASPDFTWRRVPLEDHPAENIFRAFAPACAIIAAAREAGGATLVHCRKGMSRSATIALAFCVSHERMTLLEALRRLRAQRPSVSPNAGFMAQLLDLEHGVHGCTTVDLIKVRRALVWTCCFKCLCRRCH</sequence>
<dbReference type="SMART" id="SM00195">
    <property type="entry name" value="DSPc"/>
    <property type="match status" value="1"/>
</dbReference>
<reference evidence="7" key="1">
    <citation type="submission" date="2021-02" db="EMBL/GenBank/DDBJ databases">
        <title>First Annotated Genome of the Yellow-green Alga Tribonema minus.</title>
        <authorList>
            <person name="Mahan K.M."/>
        </authorList>
    </citation>
    <scope>NUCLEOTIDE SEQUENCE</scope>
    <source>
        <strain evidence="7">UTEX B ZZ1240</strain>
    </source>
</reference>
<keyword evidence="4" id="KW-0904">Protein phosphatase</keyword>
<evidence type="ECO:0000259" key="6">
    <source>
        <dbReference type="PROSITE" id="PS50056"/>
    </source>
</evidence>
<dbReference type="CDD" id="cd14498">
    <property type="entry name" value="DSP"/>
    <property type="match status" value="1"/>
</dbReference>
<dbReference type="InterPro" id="IPR020422">
    <property type="entry name" value="TYR_PHOSPHATASE_DUAL_dom"/>
</dbReference>
<dbReference type="OrthoDB" id="10252009at2759"/>
<accession>A0A835Z9L0</accession>
<evidence type="ECO:0000256" key="4">
    <source>
        <dbReference type="ARBA" id="ARBA00022912"/>
    </source>
</evidence>
<dbReference type="InterPro" id="IPR029021">
    <property type="entry name" value="Prot-tyrosine_phosphatase-like"/>
</dbReference>
<dbReference type="Gene3D" id="3.90.190.10">
    <property type="entry name" value="Protein tyrosine phosphatase superfamily"/>
    <property type="match status" value="1"/>
</dbReference>
<dbReference type="EMBL" id="JAFCMP010000046">
    <property type="protein sequence ID" value="KAG5189726.1"/>
    <property type="molecule type" value="Genomic_DNA"/>
</dbReference>
<keyword evidence="3" id="KW-0378">Hydrolase</keyword>
<evidence type="ECO:0000259" key="5">
    <source>
        <dbReference type="PROSITE" id="PS50054"/>
    </source>
</evidence>
<dbReference type="PROSITE" id="PS50054">
    <property type="entry name" value="TYR_PHOSPHATASE_DUAL"/>
    <property type="match status" value="1"/>
</dbReference>
<dbReference type="Pfam" id="PF00782">
    <property type="entry name" value="DSPc"/>
    <property type="match status" value="1"/>
</dbReference>
<comment type="caution">
    <text evidence="7">The sequence shown here is derived from an EMBL/GenBank/DDBJ whole genome shotgun (WGS) entry which is preliminary data.</text>
</comment>
<keyword evidence="8" id="KW-1185">Reference proteome</keyword>
<dbReference type="Proteomes" id="UP000664859">
    <property type="component" value="Unassembled WGS sequence"/>
</dbReference>
<evidence type="ECO:0000313" key="7">
    <source>
        <dbReference type="EMBL" id="KAG5189726.1"/>
    </source>
</evidence>
<evidence type="ECO:0000256" key="2">
    <source>
        <dbReference type="ARBA" id="ARBA00013064"/>
    </source>
</evidence>
<dbReference type="PANTHER" id="PTHR10159:SF519">
    <property type="entry name" value="DUAL SPECIFICITY PROTEIN PHOSPHATASE MPK3"/>
    <property type="match status" value="1"/>
</dbReference>
<dbReference type="PROSITE" id="PS50056">
    <property type="entry name" value="TYR_PHOSPHATASE_2"/>
    <property type="match status" value="1"/>
</dbReference>
<dbReference type="GO" id="GO:0043409">
    <property type="term" value="P:negative regulation of MAPK cascade"/>
    <property type="evidence" value="ECO:0007669"/>
    <property type="project" value="TreeGrafter"/>
</dbReference>
<dbReference type="InterPro" id="IPR000340">
    <property type="entry name" value="Dual-sp_phosphatase_cat-dom"/>
</dbReference>
<dbReference type="PROSITE" id="PS00383">
    <property type="entry name" value="TYR_PHOSPHATASE_1"/>
    <property type="match status" value="1"/>
</dbReference>
<evidence type="ECO:0000256" key="1">
    <source>
        <dbReference type="ARBA" id="ARBA00008601"/>
    </source>
</evidence>
<dbReference type="GO" id="GO:0004725">
    <property type="term" value="F:protein tyrosine phosphatase activity"/>
    <property type="evidence" value="ECO:0007669"/>
    <property type="project" value="UniProtKB-EC"/>
</dbReference>
<name>A0A835Z9L0_9STRA</name>
<evidence type="ECO:0000313" key="8">
    <source>
        <dbReference type="Proteomes" id="UP000664859"/>
    </source>
</evidence>
<dbReference type="PANTHER" id="PTHR10159">
    <property type="entry name" value="DUAL SPECIFICITY PROTEIN PHOSPHATASE"/>
    <property type="match status" value="1"/>
</dbReference>